<name>S8ASS7_DACHA</name>
<dbReference type="HOGENOM" id="CLU_1704170_0_0_1"/>
<feature type="coiled-coil region" evidence="1">
    <location>
        <begin position="116"/>
        <end position="149"/>
    </location>
</feature>
<proteinExistence type="predicted"/>
<reference evidence="3 4" key="1">
    <citation type="journal article" date="2013" name="PLoS Genet.">
        <title>Genomic mechanisms accounting for the adaptation to parasitism in nematode-trapping fungi.</title>
        <authorList>
            <person name="Meerupati T."/>
            <person name="Andersson K.M."/>
            <person name="Friman E."/>
            <person name="Kumar D."/>
            <person name="Tunlid A."/>
            <person name="Ahren D."/>
        </authorList>
    </citation>
    <scope>NUCLEOTIDE SEQUENCE [LARGE SCALE GENOMIC DNA]</scope>
    <source>
        <strain evidence="3 4">CBS 200.50</strain>
    </source>
</reference>
<evidence type="ECO:0000313" key="4">
    <source>
        <dbReference type="Proteomes" id="UP000015100"/>
    </source>
</evidence>
<organism evidence="3 4">
    <name type="scientific">Dactylellina haptotyla (strain CBS 200.50)</name>
    <name type="common">Nematode-trapping fungus</name>
    <name type="synonym">Monacrosporium haptotylum</name>
    <dbReference type="NCBI Taxonomy" id="1284197"/>
    <lineage>
        <taxon>Eukaryota</taxon>
        <taxon>Fungi</taxon>
        <taxon>Dikarya</taxon>
        <taxon>Ascomycota</taxon>
        <taxon>Pezizomycotina</taxon>
        <taxon>Orbiliomycetes</taxon>
        <taxon>Orbiliales</taxon>
        <taxon>Orbiliaceae</taxon>
        <taxon>Dactylellina</taxon>
    </lineage>
</organism>
<dbReference type="AlphaFoldDB" id="S8ASS7"/>
<dbReference type="InterPro" id="IPR024645">
    <property type="entry name" value="Mitochondr_Som1"/>
</dbReference>
<evidence type="ECO:0000313" key="3">
    <source>
        <dbReference type="EMBL" id="EPS44046.1"/>
    </source>
</evidence>
<feature type="region of interest" description="Disordered" evidence="2">
    <location>
        <begin position="14"/>
        <end position="38"/>
    </location>
</feature>
<keyword evidence="4" id="KW-1185">Reference proteome</keyword>
<sequence length="154" mass="17677">MSFPLDKFPASELPARLAAHTTSTTSSSPYGGKSTKVTNDPITLEKLEKECVLERIMQYDCQVVRMLSGTGLDLGDAGVNCWEIERRFWRCPGGRTVEGTAMQRAWGDGGDSRRRSMELVRQRQEYQEQKAAEREKRRMERELKEILLSGDRFW</sequence>
<evidence type="ECO:0000256" key="1">
    <source>
        <dbReference type="SAM" id="Coils"/>
    </source>
</evidence>
<gene>
    <name evidence="3" type="ORF">H072_1912</name>
</gene>
<dbReference type="Proteomes" id="UP000015100">
    <property type="component" value="Unassembled WGS sequence"/>
</dbReference>
<dbReference type="GO" id="GO:0042720">
    <property type="term" value="C:mitochondrial inner membrane peptidase complex"/>
    <property type="evidence" value="ECO:0007669"/>
    <property type="project" value="InterPro"/>
</dbReference>
<reference evidence="4" key="2">
    <citation type="submission" date="2013-04" db="EMBL/GenBank/DDBJ databases">
        <title>Genomic mechanisms accounting for the adaptation to parasitism in nematode-trapping fungi.</title>
        <authorList>
            <person name="Ahren D.G."/>
        </authorList>
    </citation>
    <scope>NUCLEOTIDE SEQUENCE [LARGE SCALE GENOMIC DNA]</scope>
    <source>
        <strain evidence="4">CBS 200.50</strain>
    </source>
</reference>
<evidence type="ECO:0000256" key="2">
    <source>
        <dbReference type="SAM" id="MobiDB-lite"/>
    </source>
</evidence>
<dbReference type="Pfam" id="PF11093">
    <property type="entry name" value="Mitochondr_Som1"/>
    <property type="match status" value="1"/>
</dbReference>
<keyword evidence="1" id="KW-0175">Coiled coil</keyword>
<dbReference type="OrthoDB" id="5376932at2759"/>
<accession>S8ASS7</accession>
<comment type="caution">
    <text evidence="3">The sequence shown here is derived from an EMBL/GenBank/DDBJ whole genome shotgun (WGS) entry which is preliminary data.</text>
</comment>
<dbReference type="EMBL" id="AQGS01000059">
    <property type="protein sequence ID" value="EPS44046.1"/>
    <property type="molecule type" value="Genomic_DNA"/>
</dbReference>
<protein>
    <submittedName>
        <fullName evidence="3">Uncharacterized protein</fullName>
    </submittedName>
</protein>